<sequence length="156" mass="17887">MHQDQLDVAWRKTSVFKKDGNLIKLYQNTMRTLNVLLKIVPKECIHLYLIQSFIFKGHNVFNNWADRTDVLSTARAINKATTNVIENNNIYLTSVDDTPQKKKSNKNQPLPKFPSPNSLPPSFSSSGRDLIHHLDSSVHKKIDLNDLDNTLFKSKN</sequence>
<feature type="region of interest" description="Disordered" evidence="1">
    <location>
        <begin position="95"/>
        <end position="127"/>
    </location>
</feature>
<gene>
    <name evidence="2" type="ORF">Glove_114g62</name>
</gene>
<dbReference type="Proteomes" id="UP000266861">
    <property type="component" value="Unassembled WGS sequence"/>
</dbReference>
<evidence type="ECO:0000313" key="2">
    <source>
        <dbReference type="EMBL" id="RHZ82088.1"/>
    </source>
</evidence>
<proteinExistence type="predicted"/>
<dbReference type="OrthoDB" id="2439067at2759"/>
<protein>
    <submittedName>
        <fullName evidence="2">Uncharacterized protein</fullName>
    </submittedName>
</protein>
<dbReference type="EMBL" id="PQFF01000106">
    <property type="protein sequence ID" value="RHZ82088.1"/>
    <property type="molecule type" value="Genomic_DNA"/>
</dbReference>
<organism evidence="2 3">
    <name type="scientific">Diversispora epigaea</name>
    <dbReference type="NCBI Taxonomy" id="1348612"/>
    <lineage>
        <taxon>Eukaryota</taxon>
        <taxon>Fungi</taxon>
        <taxon>Fungi incertae sedis</taxon>
        <taxon>Mucoromycota</taxon>
        <taxon>Glomeromycotina</taxon>
        <taxon>Glomeromycetes</taxon>
        <taxon>Diversisporales</taxon>
        <taxon>Diversisporaceae</taxon>
        <taxon>Diversispora</taxon>
    </lineage>
</organism>
<comment type="caution">
    <text evidence="2">The sequence shown here is derived from an EMBL/GenBank/DDBJ whole genome shotgun (WGS) entry which is preliminary data.</text>
</comment>
<keyword evidence="3" id="KW-1185">Reference proteome</keyword>
<evidence type="ECO:0000313" key="3">
    <source>
        <dbReference type="Proteomes" id="UP000266861"/>
    </source>
</evidence>
<accession>A0A397J5R6</accession>
<name>A0A397J5R6_9GLOM</name>
<reference evidence="2 3" key="1">
    <citation type="submission" date="2018-08" db="EMBL/GenBank/DDBJ databases">
        <title>Genome and evolution of the arbuscular mycorrhizal fungus Diversispora epigaea (formerly Glomus versiforme) and its bacterial endosymbionts.</title>
        <authorList>
            <person name="Sun X."/>
            <person name="Fei Z."/>
            <person name="Harrison M."/>
        </authorList>
    </citation>
    <scope>NUCLEOTIDE SEQUENCE [LARGE SCALE GENOMIC DNA]</scope>
    <source>
        <strain evidence="2 3">IT104</strain>
    </source>
</reference>
<dbReference type="AlphaFoldDB" id="A0A397J5R6"/>
<evidence type="ECO:0000256" key="1">
    <source>
        <dbReference type="SAM" id="MobiDB-lite"/>
    </source>
</evidence>